<comment type="subcellular location">
    <subcellularLocation>
        <location evidence="1">Membrane</location>
        <topology evidence="1">Multi-pass membrane protein</topology>
    </subcellularLocation>
</comment>
<evidence type="ECO:0000256" key="7">
    <source>
        <dbReference type="SAM" id="MobiDB-lite"/>
    </source>
</evidence>
<feature type="compositionally biased region" description="Low complexity" evidence="7">
    <location>
        <begin position="198"/>
        <end position="207"/>
    </location>
</feature>
<evidence type="ECO:0000313" key="9">
    <source>
        <dbReference type="EMBL" id="NIG62018.1"/>
    </source>
</evidence>
<evidence type="ECO:0000256" key="2">
    <source>
        <dbReference type="ARBA" id="ARBA00008335"/>
    </source>
</evidence>
<keyword evidence="5 8" id="KW-1133">Transmembrane helix</keyword>
<sequence length="382" mass="39780">MIGGISKGNVSLSTAIVADLGSSPARSRGMVSALRGASQVEGLRGLGLPAWLRQSSPQAVIGVAFSLAFTLGPMLGASLPVETAPWLALLFAVSDLLFISCFLPETLPPEKRVRWESQTGTGICFRGPGAGEAGLPAPGVQTLLGPQHLLGPPRSPEPLHLQSLAGGLGAGPAGALQGAGAKQVQVKPTPRLQGLGTPPASSQAPQSCPLQAPSVTLGFRAAVDLLSPLALLCFSAVARGPDPPTGVSKEQALLVRVGLWLPRATQRRPPRPGCHRGPLSVDVPFRCSAGLGSLRLLGLVYFLYLFLFSGLEFTLSFLVHQRFQFSRWECGAPARTPPGHTLPSPHPEAPQPRCFRADSHLGLSPGAQPGILGWAVPRAEDG</sequence>
<feature type="region of interest" description="Disordered" evidence="7">
    <location>
        <begin position="144"/>
        <end position="207"/>
    </location>
</feature>
<keyword evidence="6 8" id="KW-0472">Membrane</keyword>
<keyword evidence="3" id="KW-0813">Transport</keyword>
<accession>A0ABX0SA59</accession>
<dbReference type="SUPFAM" id="SSF103473">
    <property type="entry name" value="MFS general substrate transporter"/>
    <property type="match status" value="1"/>
</dbReference>
<evidence type="ECO:0000256" key="8">
    <source>
        <dbReference type="SAM" id="Phobius"/>
    </source>
</evidence>
<dbReference type="Proteomes" id="UP001165941">
    <property type="component" value="Unassembled WGS sequence"/>
</dbReference>
<protein>
    <submittedName>
        <fullName evidence="9">Major facilitator superfamily domain-containing protein</fullName>
    </submittedName>
</protein>
<comment type="similarity">
    <text evidence="2">Belongs to the major facilitator superfamily.</text>
</comment>
<reference evidence="9" key="1">
    <citation type="submission" date="2018-05" db="EMBL/GenBank/DDBJ databases">
        <authorList>
            <person name="Pedro S.L.S."/>
            <person name="Freitas R.C."/>
            <person name="Barreto A.S."/>
            <person name="Lima A.O.S."/>
        </authorList>
    </citation>
    <scope>NUCLEOTIDE SEQUENCE</scope>
    <source>
        <strain evidence="9">BP203</strain>
        <tissue evidence="9">Muscle</tissue>
    </source>
</reference>
<keyword evidence="10" id="KW-1185">Reference proteome</keyword>
<gene>
    <name evidence="9" type="ORF">BU61_11601</name>
</gene>
<dbReference type="EMBL" id="PGGH01433764">
    <property type="protein sequence ID" value="NIG62018.1"/>
    <property type="molecule type" value="Genomic_DNA"/>
</dbReference>
<feature type="transmembrane region" description="Helical" evidence="8">
    <location>
        <begin position="296"/>
        <end position="319"/>
    </location>
</feature>
<dbReference type="PANTHER" id="PTHR23504">
    <property type="entry name" value="MAJOR FACILITATOR SUPERFAMILY DOMAIN-CONTAINING PROTEIN 10"/>
    <property type="match status" value="1"/>
</dbReference>
<evidence type="ECO:0000256" key="1">
    <source>
        <dbReference type="ARBA" id="ARBA00004141"/>
    </source>
</evidence>
<evidence type="ECO:0000313" key="10">
    <source>
        <dbReference type="Proteomes" id="UP001165941"/>
    </source>
</evidence>
<evidence type="ECO:0000256" key="4">
    <source>
        <dbReference type="ARBA" id="ARBA00022692"/>
    </source>
</evidence>
<evidence type="ECO:0000256" key="5">
    <source>
        <dbReference type="ARBA" id="ARBA00022989"/>
    </source>
</evidence>
<dbReference type="InterPro" id="IPR036259">
    <property type="entry name" value="MFS_trans_sf"/>
</dbReference>
<evidence type="ECO:0000256" key="6">
    <source>
        <dbReference type="ARBA" id="ARBA00023136"/>
    </source>
</evidence>
<comment type="caution">
    <text evidence="9">The sequence shown here is derived from an EMBL/GenBank/DDBJ whole genome shotgun (WGS) entry which is preliminary data.</text>
</comment>
<evidence type="ECO:0000256" key="3">
    <source>
        <dbReference type="ARBA" id="ARBA00022448"/>
    </source>
</evidence>
<keyword evidence="4 8" id="KW-0812">Transmembrane</keyword>
<dbReference type="PANTHER" id="PTHR23504:SF31">
    <property type="entry name" value="MAJOR FACILITATOR SUPERFAMILY DOMAIN-CONTAINING PROTEIN 10"/>
    <property type="match status" value="1"/>
</dbReference>
<organism evidence="9 10">
    <name type="scientific">Pontoporia blainvillei</name>
    <name type="common">Franciscana</name>
    <name type="synonym">Delphinus blainvillei</name>
    <dbReference type="NCBI Taxonomy" id="48723"/>
    <lineage>
        <taxon>Eukaryota</taxon>
        <taxon>Metazoa</taxon>
        <taxon>Chordata</taxon>
        <taxon>Craniata</taxon>
        <taxon>Vertebrata</taxon>
        <taxon>Euteleostomi</taxon>
        <taxon>Mammalia</taxon>
        <taxon>Eutheria</taxon>
        <taxon>Laurasiatheria</taxon>
        <taxon>Artiodactyla</taxon>
        <taxon>Whippomorpha</taxon>
        <taxon>Cetacea</taxon>
        <taxon>Odontoceti</taxon>
        <taxon>Pontoporiidae</taxon>
        <taxon>Pontoporia</taxon>
    </lineage>
</organism>
<proteinExistence type="inferred from homology"/>
<name>A0ABX0SA59_PONBL</name>